<feature type="region of interest" description="Disordered" evidence="1">
    <location>
        <begin position="11"/>
        <end position="34"/>
    </location>
</feature>
<organism evidence="3 4">
    <name type="scientific">Schizopora paradoxa</name>
    <dbReference type="NCBI Taxonomy" id="27342"/>
    <lineage>
        <taxon>Eukaryota</taxon>
        <taxon>Fungi</taxon>
        <taxon>Dikarya</taxon>
        <taxon>Basidiomycota</taxon>
        <taxon>Agaricomycotina</taxon>
        <taxon>Agaricomycetes</taxon>
        <taxon>Hymenochaetales</taxon>
        <taxon>Schizoporaceae</taxon>
        <taxon>Schizopora</taxon>
    </lineage>
</organism>
<sequence>MADTVGVLRLQDRSESTSSDENIEKSLPPQPASPGVLKSMQVRIRMVGFLLVGIIIMIAHDRFYSYLSGKPFLFGQSVVGLVLQEFYSAVGNLIALLGRFALSLAIGNAFVQLFWMNLRQKSHSVAEIDSAMGVKDSPFGLGAILSWRYMFWLSVLPALAVGNAQIIVFASGAVQVDFAPFDDTCTMNTVDLTNSDIGVLTANSTATTFSYLSPAAQTRGFVAQVIMSGENFAPLILNDKDIASIIYNVSFHAPALNCTDVSSTFDFTDGLPLPPTAADQILVWNATYALGSGNLVLDVASRVLSLSETNINDVSPGSQQEAVSCTMFNGTYDVQVNQTFSGDIFLAVLNITLNNPLSNASTTVFEEIQMNAIADSFARLLNGTAAYDPNVFDFTPESPLIVYSPFGDDDPTGDNPWFWTQDLTVTLPVLMSDVSASLLSGRLSETGSLTLKTTQTDCQTISLFFLYNRARLLWSYGASLIVTAVCIAVGFYAIHRNGVEETLDFSRILRSVVNDSLLNVKDQISSKTVVQASKNRTADLRLSNGM</sequence>
<proteinExistence type="predicted"/>
<feature type="transmembrane region" description="Helical" evidence="2">
    <location>
        <begin position="473"/>
        <end position="494"/>
    </location>
</feature>
<dbReference type="PANTHER" id="PTHR35041:SF6">
    <property type="entry name" value="FORMYLMETHIONINE DEFORMYLASE-LIKE PROTEIN-RELATED"/>
    <property type="match status" value="1"/>
</dbReference>
<keyword evidence="2" id="KW-0472">Membrane</keyword>
<accession>A0A0H2RSB9</accession>
<dbReference type="EMBL" id="KQ085939">
    <property type="protein sequence ID" value="KLO14744.1"/>
    <property type="molecule type" value="Genomic_DNA"/>
</dbReference>
<dbReference type="OrthoDB" id="3158487at2759"/>
<dbReference type="STRING" id="27342.A0A0H2RSB9"/>
<feature type="transmembrane region" description="Helical" evidence="2">
    <location>
        <begin position="47"/>
        <end position="66"/>
    </location>
</feature>
<dbReference type="AlphaFoldDB" id="A0A0H2RSB9"/>
<dbReference type="PANTHER" id="PTHR35041">
    <property type="entry name" value="MEDIATOR OF RNA POLYMERASE II TRANSCRIPTION SUBUNIT 1"/>
    <property type="match status" value="1"/>
</dbReference>
<gene>
    <name evidence="3" type="ORF">SCHPADRAFT_996374</name>
</gene>
<dbReference type="Proteomes" id="UP000053477">
    <property type="component" value="Unassembled WGS sequence"/>
</dbReference>
<keyword evidence="2" id="KW-0812">Transmembrane</keyword>
<evidence type="ECO:0000256" key="1">
    <source>
        <dbReference type="SAM" id="MobiDB-lite"/>
    </source>
</evidence>
<name>A0A0H2RSB9_9AGAM</name>
<evidence type="ECO:0000313" key="3">
    <source>
        <dbReference type="EMBL" id="KLO14744.1"/>
    </source>
</evidence>
<evidence type="ECO:0000313" key="4">
    <source>
        <dbReference type="Proteomes" id="UP000053477"/>
    </source>
</evidence>
<protein>
    <submittedName>
        <fullName evidence="3">Uncharacterized protein</fullName>
    </submittedName>
</protein>
<feature type="transmembrane region" description="Helical" evidence="2">
    <location>
        <begin position="86"/>
        <end position="111"/>
    </location>
</feature>
<reference evidence="3 4" key="1">
    <citation type="submission" date="2015-04" db="EMBL/GenBank/DDBJ databases">
        <title>Complete genome sequence of Schizopora paradoxa KUC8140, a cosmopolitan wood degrader in East Asia.</title>
        <authorList>
            <consortium name="DOE Joint Genome Institute"/>
            <person name="Min B."/>
            <person name="Park H."/>
            <person name="Jang Y."/>
            <person name="Kim J.-J."/>
            <person name="Kim K.H."/>
            <person name="Pangilinan J."/>
            <person name="Lipzen A."/>
            <person name="Riley R."/>
            <person name="Grigoriev I.V."/>
            <person name="Spatafora J.W."/>
            <person name="Choi I.-G."/>
        </authorList>
    </citation>
    <scope>NUCLEOTIDE SEQUENCE [LARGE SCALE GENOMIC DNA]</scope>
    <source>
        <strain evidence="3 4">KUC8140</strain>
    </source>
</reference>
<keyword evidence="4" id="KW-1185">Reference proteome</keyword>
<dbReference type="InParanoid" id="A0A0H2RSB9"/>
<keyword evidence="2" id="KW-1133">Transmembrane helix</keyword>
<evidence type="ECO:0000256" key="2">
    <source>
        <dbReference type="SAM" id="Phobius"/>
    </source>
</evidence>